<comment type="similarity">
    <text evidence="2 3">Belongs to the LOG family.</text>
</comment>
<dbReference type="STRING" id="83449.BON30_15485"/>
<reference evidence="5" key="1">
    <citation type="submission" date="2016-11" db="EMBL/GenBank/DDBJ databases">
        <authorList>
            <person name="Shukria A."/>
            <person name="Stevens D.C."/>
        </authorList>
    </citation>
    <scope>NUCLEOTIDE SEQUENCE [LARGE SCALE GENOMIC DNA]</scope>
    <source>
        <strain evidence="5">Cbfe23</strain>
    </source>
</reference>
<evidence type="ECO:0000256" key="1">
    <source>
        <dbReference type="ARBA" id="ARBA00000274"/>
    </source>
</evidence>
<dbReference type="Proteomes" id="UP000182229">
    <property type="component" value="Unassembled WGS sequence"/>
</dbReference>
<keyword evidence="3" id="KW-0378">Hydrolase</keyword>
<gene>
    <name evidence="4" type="ORF">BON30_15485</name>
</gene>
<dbReference type="PANTHER" id="PTHR31223:SF70">
    <property type="entry name" value="LOG FAMILY PROTEIN YJL055W"/>
    <property type="match status" value="1"/>
</dbReference>
<dbReference type="InterPro" id="IPR005269">
    <property type="entry name" value="LOG"/>
</dbReference>
<dbReference type="Pfam" id="PF03641">
    <property type="entry name" value="Lysine_decarbox"/>
    <property type="match status" value="1"/>
</dbReference>
<dbReference type="SUPFAM" id="SSF102405">
    <property type="entry name" value="MCP/YpsA-like"/>
    <property type="match status" value="1"/>
</dbReference>
<accession>A0A1L9BDT7</accession>
<evidence type="ECO:0000256" key="2">
    <source>
        <dbReference type="ARBA" id="ARBA00006763"/>
    </source>
</evidence>
<dbReference type="Gene3D" id="3.40.50.450">
    <property type="match status" value="1"/>
</dbReference>
<evidence type="ECO:0000256" key="3">
    <source>
        <dbReference type="RuleBase" id="RU363015"/>
    </source>
</evidence>
<organism evidence="4 5">
    <name type="scientific">Cystobacter ferrugineus</name>
    <dbReference type="NCBI Taxonomy" id="83449"/>
    <lineage>
        <taxon>Bacteria</taxon>
        <taxon>Pseudomonadati</taxon>
        <taxon>Myxococcota</taxon>
        <taxon>Myxococcia</taxon>
        <taxon>Myxococcales</taxon>
        <taxon>Cystobacterineae</taxon>
        <taxon>Archangiaceae</taxon>
        <taxon>Cystobacter</taxon>
    </lineage>
</organism>
<dbReference type="NCBIfam" id="TIGR00730">
    <property type="entry name" value="Rossman fold protein, TIGR00730 family"/>
    <property type="match status" value="1"/>
</dbReference>
<dbReference type="RefSeq" id="WP_071899054.1">
    <property type="nucleotide sequence ID" value="NZ_MPIN01000003.1"/>
</dbReference>
<dbReference type="InterPro" id="IPR031100">
    <property type="entry name" value="LOG_fam"/>
</dbReference>
<dbReference type="AlphaFoldDB" id="A0A1L9BDT7"/>
<proteinExistence type="inferred from homology"/>
<keyword evidence="3" id="KW-0203">Cytokinin biosynthesis</keyword>
<dbReference type="GO" id="GO:0009691">
    <property type="term" value="P:cytokinin biosynthetic process"/>
    <property type="evidence" value="ECO:0007669"/>
    <property type="project" value="UniProtKB-UniRule"/>
</dbReference>
<comment type="caution">
    <text evidence="4">The sequence shown here is derived from an EMBL/GenBank/DDBJ whole genome shotgun (WGS) entry which is preliminary data.</text>
</comment>
<dbReference type="OrthoDB" id="9801098at2"/>
<dbReference type="GO" id="GO:0005829">
    <property type="term" value="C:cytosol"/>
    <property type="evidence" value="ECO:0007669"/>
    <property type="project" value="TreeGrafter"/>
</dbReference>
<protein>
    <recommendedName>
        <fullName evidence="3">Cytokinin riboside 5'-monophosphate phosphoribohydrolase</fullName>
        <ecNumber evidence="3">3.2.2.n1</ecNumber>
    </recommendedName>
</protein>
<evidence type="ECO:0000313" key="5">
    <source>
        <dbReference type="Proteomes" id="UP000182229"/>
    </source>
</evidence>
<evidence type="ECO:0000313" key="4">
    <source>
        <dbReference type="EMBL" id="OJH40420.1"/>
    </source>
</evidence>
<keyword evidence="5" id="KW-1185">Reference proteome</keyword>
<comment type="catalytic activity">
    <reaction evidence="1">
        <text>AMP + H2O = D-ribose 5-phosphate + adenine</text>
        <dbReference type="Rhea" id="RHEA:20129"/>
        <dbReference type="ChEBI" id="CHEBI:15377"/>
        <dbReference type="ChEBI" id="CHEBI:16708"/>
        <dbReference type="ChEBI" id="CHEBI:78346"/>
        <dbReference type="ChEBI" id="CHEBI:456215"/>
        <dbReference type="EC" id="3.2.2.4"/>
    </reaction>
</comment>
<reference evidence="4 5" key="2">
    <citation type="submission" date="2016-12" db="EMBL/GenBank/DDBJ databases">
        <title>Draft Genome Sequence of Cystobacter ferrugineus Strain Cbfe23.</title>
        <authorList>
            <person name="Akbar S."/>
            <person name="Dowd S.E."/>
            <person name="Stevens D.C."/>
        </authorList>
    </citation>
    <scope>NUCLEOTIDE SEQUENCE [LARGE SCALE GENOMIC DNA]</scope>
    <source>
        <strain evidence="4 5">Cbfe23</strain>
    </source>
</reference>
<name>A0A1L9BDT7_9BACT</name>
<dbReference type="PANTHER" id="PTHR31223">
    <property type="entry name" value="LOG FAMILY PROTEIN YJL055W"/>
    <property type="match status" value="1"/>
</dbReference>
<dbReference type="EMBL" id="MPIN01000003">
    <property type="protein sequence ID" value="OJH40420.1"/>
    <property type="molecule type" value="Genomic_DNA"/>
</dbReference>
<dbReference type="EC" id="3.2.2.n1" evidence="3"/>
<dbReference type="GO" id="GO:0008714">
    <property type="term" value="F:AMP nucleosidase activity"/>
    <property type="evidence" value="ECO:0007669"/>
    <property type="project" value="UniProtKB-EC"/>
</dbReference>
<sequence length="197" mass="21047">MNIRSICVFCGSRMGARPEYLEAARALGTELGRRGLSLVYGGAGVGLMGAVADAVLAEGGQVVGVLPHLLQSREIAHKNLTELHLVDSMHTRKAMMAERADAFIAMPGGVGTFEELFEITTWAQLGLHHKPIGLLNVADFYGPLLALMRRAVEEGFIPEARAQPFVHDASPSALLESLLKAEQPLTPATPVLGPEQS</sequence>